<dbReference type="CDD" id="cd01045">
    <property type="entry name" value="Ferritin_like_AB"/>
    <property type="match status" value="1"/>
</dbReference>
<dbReference type="EnsemblBacteria" id="ABF39820">
    <property type="protein sequence ID" value="ABF39820"/>
    <property type="gene ID" value="Acid345_0815"/>
</dbReference>
<accession>Q1ITI0</accession>
<dbReference type="AlphaFoldDB" id="Q1ITI0"/>
<evidence type="ECO:0000313" key="2">
    <source>
        <dbReference type="EMBL" id="ABF39820.1"/>
    </source>
</evidence>
<evidence type="ECO:0000259" key="1">
    <source>
        <dbReference type="Pfam" id="PF02915"/>
    </source>
</evidence>
<dbReference type="KEGG" id="aba:Acid345_0815"/>
<proteinExistence type="predicted"/>
<gene>
    <name evidence="2" type="ordered locus">Acid345_0815</name>
</gene>
<dbReference type="eggNOG" id="COG1633">
    <property type="taxonomic scope" value="Bacteria"/>
</dbReference>
<dbReference type="InterPro" id="IPR012347">
    <property type="entry name" value="Ferritin-like"/>
</dbReference>
<protein>
    <submittedName>
        <fullName evidence="2">Rubrerythrin</fullName>
    </submittedName>
</protein>
<reference evidence="2 3" key="1">
    <citation type="journal article" date="2009" name="Appl. Environ. Microbiol.">
        <title>Three genomes from the phylum Acidobacteria provide insight into the lifestyles of these microorganisms in soils.</title>
        <authorList>
            <person name="Ward N.L."/>
            <person name="Challacombe J.F."/>
            <person name="Janssen P.H."/>
            <person name="Henrissat B."/>
            <person name="Coutinho P.M."/>
            <person name="Wu M."/>
            <person name="Xie G."/>
            <person name="Haft D.H."/>
            <person name="Sait M."/>
            <person name="Badger J."/>
            <person name="Barabote R.D."/>
            <person name="Bradley B."/>
            <person name="Brettin T.S."/>
            <person name="Brinkac L.M."/>
            <person name="Bruce D."/>
            <person name="Creasy T."/>
            <person name="Daugherty S.C."/>
            <person name="Davidsen T.M."/>
            <person name="DeBoy R.T."/>
            <person name="Detter J.C."/>
            <person name="Dodson R.J."/>
            <person name="Durkin A.S."/>
            <person name="Ganapathy A."/>
            <person name="Gwinn-Giglio M."/>
            <person name="Han C.S."/>
            <person name="Khouri H."/>
            <person name="Kiss H."/>
            <person name="Kothari S.P."/>
            <person name="Madupu R."/>
            <person name="Nelson K.E."/>
            <person name="Nelson W.C."/>
            <person name="Paulsen I."/>
            <person name="Penn K."/>
            <person name="Ren Q."/>
            <person name="Rosovitz M.J."/>
            <person name="Selengut J.D."/>
            <person name="Shrivastava S."/>
            <person name="Sullivan S.A."/>
            <person name="Tapia R."/>
            <person name="Thompson L.S."/>
            <person name="Watkins K.L."/>
            <person name="Yang Q."/>
            <person name="Yu C."/>
            <person name="Zafar N."/>
            <person name="Zhou L."/>
            <person name="Kuske C.R."/>
        </authorList>
    </citation>
    <scope>NUCLEOTIDE SEQUENCE [LARGE SCALE GENOMIC DNA]</scope>
    <source>
        <strain evidence="2 3">Ellin345</strain>
    </source>
</reference>
<dbReference type="STRING" id="204669.Acid345_0815"/>
<keyword evidence="3" id="KW-1185">Reference proteome</keyword>
<name>Q1ITI0_KORVE</name>
<dbReference type="GO" id="GO:0016491">
    <property type="term" value="F:oxidoreductase activity"/>
    <property type="evidence" value="ECO:0007669"/>
    <property type="project" value="InterPro"/>
</dbReference>
<dbReference type="SUPFAM" id="SSF47240">
    <property type="entry name" value="Ferritin-like"/>
    <property type="match status" value="1"/>
</dbReference>
<dbReference type="PANTHER" id="PTHR33531:SF10">
    <property type="entry name" value="BLR7895 PROTEIN"/>
    <property type="match status" value="1"/>
</dbReference>
<organism evidence="2 3">
    <name type="scientific">Koribacter versatilis (strain Ellin345)</name>
    <dbReference type="NCBI Taxonomy" id="204669"/>
    <lineage>
        <taxon>Bacteria</taxon>
        <taxon>Pseudomonadati</taxon>
        <taxon>Acidobacteriota</taxon>
        <taxon>Terriglobia</taxon>
        <taxon>Terriglobales</taxon>
        <taxon>Candidatus Korobacteraceae</taxon>
        <taxon>Candidatus Korobacter</taxon>
    </lineage>
</organism>
<dbReference type="InterPro" id="IPR009078">
    <property type="entry name" value="Ferritin-like_SF"/>
</dbReference>
<dbReference type="InterPro" id="IPR003251">
    <property type="entry name" value="Rr_diiron-bd_dom"/>
</dbReference>
<dbReference type="PANTHER" id="PTHR33531">
    <property type="entry name" value="RUBRERYTHRIN SUBFAMILY"/>
    <property type="match status" value="1"/>
</dbReference>
<dbReference type="GO" id="GO:0046872">
    <property type="term" value="F:metal ion binding"/>
    <property type="evidence" value="ECO:0007669"/>
    <property type="project" value="InterPro"/>
</dbReference>
<dbReference type="Pfam" id="PF02915">
    <property type="entry name" value="Rubrerythrin"/>
    <property type="match status" value="1"/>
</dbReference>
<evidence type="ECO:0000313" key="3">
    <source>
        <dbReference type="Proteomes" id="UP000002432"/>
    </source>
</evidence>
<dbReference type="EMBL" id="CP000360">
    <property type="protein sequence ID" value="ABF39820.1"/>
    <property type="molecule type" value="Genomic_DNA"/>
</dbReference>
<dbReference type="Gene3D" id="1.20.1260.10">
    <property type="match status" value="1"/>
</dbReference>
<sequence>MMKRTFNALTEQEALHAAVFVEERNAEIYHRFAEMFVEFRDDDSLAIASVFWDMAAEERHHSTLLQNRYSELFGQRPCALTDDDIYEFVEIPRLEDADVFSGVTAQDHRTPKERALHVGLTAEVGAKKFYTGLIEACKDPRLKRLYTELADFEGEHVAFLERKIAEASRQGAGSS</sequence>
<dbReference type="Proteomes" id="UP000002432">
    <property type="component" value="Chromosome"/>
</dbReference>
<feature type="domain" description="Rubrerythrin diiron-binding" evidence="1">
    <location>
        <begin position="13"/>
        <end position="77"/>
    </location>
</feature>
<dbReference type="HOGENOM" id="CLU_1530576_0_0_0"/>